<dbReference type="AlphaFoldDB" id="A0A2A6E1D4"/>
<sequence length="294" mass="32367">MTTMMLWTWKEMYRKRFTWMTVILTAAFLLAFWFVAREISADLREPWFEPTDPASVVRRFENAAVILALGFFFGSFVLAFFAVFGAVAAVNGETEQGTLLSVLSRPIRRWQWYLGRWIGFVVSGVVYAAALFAALLFVAAWHTGIAYDPIVVLKAFVLFASVVPLLVSVTMLGSCKWSAMSNGIVMTMLYGIGMLGGMIERILGFGLDESQSRPALRTIAGLMSLAMPADGIQRRMLAELLSVFEVRDLVGGLDHRLGPLGVGQVPSDAFLAYAALYGLSALLAGIAVFRHKDL</sequence>
<dbReference type="EMBL" id="MOXJ01000007">
    <property type="protein sequence ID" value="PDO10950.1"/>
    <property type="molecule type" value="Genomic_DNA"/>
</dbReference>
<keyword evidence="1" id="KW-1133">Transmembrane helix</keyword>
<dbReference type="Proteomes" id="UP000243688">
    <property type="component" value="Unassembled WGS sequence"/>
</dbReference>
<keyword evidence="1" id="KW-0472">Membrane</keyword>
<feature type="transmembrane region" description="Helical" evidence="1">
    <location>
        <begin position="151"/>
        <end position="172"/>
    </location>
</feature>
<organism evidence="2 3">
    <name type="scientific">Candidatus Reconcilbacillus cellulovorans</name>
    <dbReference type="NCBI Taxonomy" id="1906605"/>
    <lineage>
        <taxon>Bacteria</taxon>
        <taxon>Bacillati</taxon>
        <taxon>Bacillota</taxon>
        <taxon>Bacilli</taxon>
        <taxon>Bacillales</taxon>
        <taxon>Paenibacillaceae</taxon>
        <taxon>Candidatus Reconcilbacillus</taxon>
    </lineage>
</organism>
<dbReference type="Pfam" id="PF12679">
    <property type="entry name" value="ABC2_membrane_2"/>
    <property type="match status" value="1"/>
</dbReference>
<comment type="caution">
    <text evidence="2">The sequence shown here is derived from an EMBL/GenBank/DDBJ whole genome shotgun (WGS) entry which is preliminary data.</text>
</comment>
<dbReference type="GO" id="GO:0005886">
    <property type="term" value="C:plasma membrane"/>
    <property type="evidence" value="ECO:0007669"/>
    <property type="project" value="UniProtKB-SubCell"/>
</dbReference>
<dbReference type="PANTHER" id="PTHR43471">
    <property type="entry name" value="ABC TRANSPORTER PERMEASE"/>
    <property type="match status" value="1"/>
</dbReference>
<evidence type="ECO:0000313" key="2">
    <source>
        <dbReference type="EMBL" id="PDO10950.1"/>
    </source>
</evidence>
<protein>
    <recommendedName>
        <fullName evidence="4">ABC transporter permease</fullName>
    </recommendedName>
</protein>
<feature type="transmembrane region" description="Helical" evidence="1">
    <location>
        <begin position="184"/>
        <end position="207"/>
    </location>
</feature>
<accession>A0A2A6E1D4</accession>
<evidence type="ECO:0008006" key="4">
    <source>
        <dbReference type="Google" id="ProtNLM"/>
    </source>
</evidence>
<feature type="transmembrane region" description="Helical" evidence="1">
    <location>
        <begin position="270"/>
        <end position="289"/>
    </location>
</feature>
<evidence type="ECO:0000256" key="1">
    <source>
        <dbReference type="SAM" id="Phobius"/>
    </source>
</evidence>
<proteinExistence type="predicted"/>
<keyword evidence="1" id="KW-0812">Transmembrane</keyword>
<name>A0A2A6E1D4_9BACL</name>
<dbReference type="GO" id="GO:0140359">
    <property type="term" value="F:ABC-type transporter activity"/>
    <property type="evidence" value="ECO:0007669"/>
    <property type="project" value="InterPro"/>
</dbReference>
<reference evidence="2 3" key="1">
    <citation type="submission" date="2016-12" db="EMBL/GenBank/DDBJ databases">
        <title>Candidatus Reconcilibacillus cellulovorans genome.</title>
        <authorList>
            <person name="Kolinko S."/>
            <person name="Wu Y.-W."/>
            <person name="Tachea F."/>
            <person name="Denzel E."/>
            <person name="Hiras J."/>
            <person name="Baecker N."/>
            <person name="Chan L.J."/>
            <person name="Eichorst S.A."/>
            <person name="Frey D."/>
            <person name="Adams P.D."/>
            <person name="Pray T."/>
            <person name="Tanjore D."/>
            <person name="Petzold C.J."/>
            <person name="Gladden J.M."/>
            <person name="Simmons B.A."/>
            <person name="Singer S.W."/>
        </authorList>
    </citation>
    <scope>NUCLEOTIDE SEQUENCE [LARGE SCALE GENOMIC DNA]</scope>
    <source>
        <strain evidence="2">JTherm</strain>
    </source>
</reference>
<evidence type="ECO:0000313" key="3">
    <source>
        <dbReference type="Proteomes" id="UP000243688"/>
    </source>
</evidence>
<feature type="transmembrane region" description="Helical" evidence="1">
    <location>
        <begin position="65"/>
        <end position="92"/>
    </location>
</feature>
<gene>
    <name evidence="2" type="ORF">BLM47_04590</name>
</gene>
<feature type="transmembrane region" description="Helical" evidence="1">
    <location>
        <begin position="113"/>
        <end position="139"/>
    </location>
</feature>